<dbReference type="PROSITE" id="PS50076">
    <property type="entry name" value="DNAJ_2"/>
    <property type="match status" value="1"/>
</dbReference>
<dbReference type="SMART" id="SM00271">
    <property type="entry name" value="DnaJ"/>
    <property type="match status" value="1"/>
</dbReference>
<dbReference type="PANTHER" id="PTHR43096">
    <property type="entry name" value="DNAJ HOMOLOG 1, MITOCHONDRIAL-RELATED"/>
    <property type="match status" value="1"/>
</dbReference>
<feature type="compositionally biased region" description="Basic and acidic residues" evidence="1">
    <location>
        <begin position="346"/>
        <end position="361"/>
    </location>
</feature>
<name>A0ABQ5RYT8_9CHLO</name>
<dbReference type="PROSITE" id="PS00636">
    <property type="entry name" value="DNAJ_1"/>
    <property type="match status" value="1"/>
</dbReference>
<dbReference type="CDD" id="cd06257">
    <property type="entry name" value="DnaJ"/>
    <property type="match status" value="1"/>
</dbReference>
<sequence>IDARADTMSPALPITPSGTWHASSRHQQQHFFSIRHNPAGRRFHTLASPASSPLPCSTCTRSRADSAFCVAALPNTCSRPGPRQNFRGSSSNRRSPVDCAAYGRGSDGGSPSDPNYYELLGVDPDCDEEDIRAAFRRRAKELHPDVNKEEGATEAFVQLSRAYEVLSDSESRRQYDITYSTRRINFFRDIVEDDDGLRRSPFRWSEVGQRRQQQQRREGGRTGTPWSDEDEEEDGGGDGKEEEEDEEEGSEEWQRRQKRSREEVLEELAKFMSGSGSLRAWQSGRLDPWGTSTSDTWFRQVEKQTRNPYGPSRPGYGSFGDEDDNSGEWSPSRRVPGWNPPGRGSEWTHPRRQWDSEDSREGGPGGGGGRGGGGRGGGDVRRPFKI</sequence>
<proteinExistence type="predicted"/>
<feature type="region of interest" description="Disordered" evidence="1">
    <location>
        <begin position="203"/>
        <end position="259"/>
    </location>
</feature>
<dbReference type="InterPro" id="IPR018253">
    <property type="entry name" value="DnaJ_domain_CS"/>
</dbReference>
<dbReference type="PANTHER" id="PTHR43096:SF58">
    <property type="entry name" value="CHAPERONE DNAJ-DOMAIN SUPERFAMILY PROTEIN"/>
    <property type="match status" value="1"/>
</dbReference>
<feature type="non-terminal residue" evidence="3">
    <location>
        <position position="1"/>
    </location>
</feature>
<feature type="region of interest" description="Disordered" evidence="1">
    <location>
        <begin position="1"/>
        <end position="21"/>
    </location>
</feature>
<feature type="domain" description="J" evidence="2">
    <location>
        <begin position="115"/>
        <end position="179"/>
    </location>
</feature>
<dbReference type="InterPro" id="IPR036869">
    <property type="entry name" value="J_dom_sf"/>
</dbReference>
<feature type="region of interest" description="Disordered" evidence="1">
    <location>
        <begin position="271"/>
        <end position="386"/>
    </location>
</feature>
<organism evidence="3 4">
    <name type="scientific">Volvox africanus</name>
    <dbReference type="NCBI Taxonomy" id="51714"/>
    <lineage>
        <taxon>Eukaryota</taxon>
        <taxon>Viridiplantae</taxon>
        <taxon>Chlorophyta</taxon>
        <taxon>core chlorophytes</taxon>
        <taxon>Chlorophyceae</taxon>
        <taxon>CS clade</taxon>
        <taxon>Chlamydomonadales</taxon>
        <taxon>Volvocaceae</taxon>
        <taxon>Volvox</taxon>
    </lineage>
</organism>
<dbReference type="PRINTS" id="PR00625">
    <property type="entry name" value="JDOMAIN"/>
</dbReference>
<feature type="region of interest" description="Disordered" evidence="1">
    <location>
        <begin position="80"/>
        <end position="114"/>
    </location>
</feature>
<dbReference type="Gene3D" id="1.10.287.110">
    <property type="entry name" value="DnaJ domain"/>
    <property type="match status" value="1"/>
</dbReference>
<keyword evidence="4" id="KW-1185">Reference proteome</keyword>
<feature type="compositionally biased region" description="Acidic residues" evidence="1">
    <location>
        <begin position="227"/>
        <end position="251"/>
    </location>
</feature>
<evidence type="ECO:0000313" key="4">
    <source>
        <dbReference type="Proteomes" id="UP001165090"/>
    </source>
</evidence>
<dbReference type="InterPro" id="IPR001623">
    <property type="entry name" value="DnaJ_domain"/>
</dbReference>
<evidence type="ECO:0000256" key="1">
    <source>
        <dbReference type="SAM" id="MobiDB-lite"/>
    </source>
</evidence>
<dbReference type="Pfam" id="PF00226">
    <property type="entry name" value="DnaJ"/>
    <property type="match status" value="1"/>
</dbReference>
<comment type="caution">
    <text evidence="3">The sequence shown here is derived from an EMBL/GenBank/DDBJ whole genome shotgun (WGS) entry which is preliminary data.</text>
</comment>
<reference evidence="3 4" key="1">
    <citation type="journal article" date="2023" name="IScience">
        <title>Expanded male sex-determining region conserved during the evolution of homothallism in the green alga Volvox.</title>
        <authorList>
            <person name="Yamamoto K."/>
            <person name="Matsuzaki R."/>
            <person name="Mahakham W."/>
            <person name="Heman W."/>
            <person name="Sekimoto H."/>
            <person name="Kawachi M."/>
            <person name="Minakuchi Y."/>
            <person name="Toyoda A."/>
            <person name="Nozaki H."/>
        </authorList>
    </citation>
    <scope>NUCLEOTIDE SEQUENCE [LARGE SCALE GENOMIC DNA]</scope>
    <source>
        <strain evidence="3 4">NIES-4468</strain>
    </source>
</reference>
<dbReference type="EMBL" id="BSDZ01000013">
    <property type="protein sequence ID" value="GLI62755.1"/>
    <property type="molecule type" value="Genomic_DNA"/>
</dbReference>
<protein>
    <recommendedName>
        <fullName evidence="2">J domain-containing protein</fullName>
    </recommendedName>
</protein>
<dbReference type="Proteomes" id="UP001165090">
    <property type="component" value="Unassembled WGS sequence"/>
</dbReference>
<accession>A0ABQ5RYT8</accession>
<evidence type="ECO:0000313" key="3">
    <source>
        <dbReference type="EMBL" id="GLI62755.1"/>
    </source>
</evidence>
<dbReference type="SUPFAM" id="SSF46565">
    <property type="entry name" value="Chaperone J-domain"/>
    <property type="match status" value="1"/>
</dbReference>
<gene>
    <name evidence="3" type="ORF">VaNZ11_005496</name>
</gene>
<evidence type="ECO:0000259" key="2">
    <source>
        <dbReference type="PROSITE" id="PS50076"/>
    </source>
</evidence>
<feature type="compositionally biased region" description="Gly residues" evidence="1">
    <location>
        <begin position="362"/>
        <end position="377"/>
    </location>
</feature>